<proteinExistence type="inferred from homology"/>
<evidence type="ECO:0000259" key="11">
    <source>
        <dbReference type="PROSITE" id="PS51698"/>
    </source>
</evidence>
<gene>
    <name evidence="12" type="ORF">Amon01_000807400</name>
</gene>
<keyword evidence="7" id="KW-0963">Cytoplasm</keyword>
<accession>A0A9W7DNZ9</accession>
<dbReference type="InterPro" id="IPR045132">
    <property type="entry name" value="UBE4"/>
</dbReference>
<dbReference type="SMART" id="SM00504">
    <property type="entry name" value="Ubox"/>
    <property type="match status" value="1"/>
</dbReference>
<dbReference type="InterPro" id="IPR013083">
    <property type="entry name" value="Znf_RING/FYVE/PHD"/>
</dbReference>
<dbReference type="GO" id="GO:0005634">
    <property type="term" value="C:nucleus"/>
    <property type="evidence" value="ECO:0007669"/>
    <property type="project" value="UniProtKB-SubCell"/>
</dbReference>
<evidence type="ECO:0000256" key="6">
    <source>
        <dbReference type="ARBA" id="ARBA00012483"/>
    </source>
</evidence>
<feature type="domain" description="U-box" evidence="11">
    <location>
        <begin position="271"/>
        <end position="345"/>
    </location>
</feature>
<comment type="caution">
    <text evidence="12">The sequence shown here is derived from an EMBL/GenBank/DDBJ whole genome shotgun (WGS) entry which is preliminary data.</text>
</comment>
<dbReference type="GO" id="GO:0000151">
    <property type="term" value="C:ubiquitin ligase complex"/>
    <property type="evidence" value="ECO:0007669"/>
    <property type="project" value="InterPro"/>
</dbReference>
<keyword evidence="10" id="KW-0539">Nucleus</keyword>
<dbReference type="PROSITE" id="PS51698">
    <property type="entry name" value="U_BOX"/>
    <property type="match status" value="1"/>
</dbReference>
<keyword evidence="13" id="KW-1185">Reference proteome</keyword>
<evidence type="ECO:0000313" key="12">
    <source>
        <dbReference type="EMBL" id="GMG56005.1"/>
    </source>
</evidence>
<sequence length="357" mass="41508">MVKKNLMVSLLDFYVMVEKTGASSQFYDKFNTRYHISFILEQLWKFEYFKDDLKRIAQKLQTFFVRLIARMLNDTTYLLDESLNHLHIIGSCQREIASRANGNPPSNDDSDEDLQEKLADSERIAKSFVSLTNKTILLFNLFTEKTPRSFTIVEIVDRLAGMLNYNLVALVGPKYNELKVKDPEAYQFKPSELLFQLSSIFINLSNEQPFVDAVARDQRSFDPECFKRAIKILYKVGKVPGPEFESRLITFVERAEQVQKEDEEEEMELGDIPDDFLDPLMYTLMKDPVKLPHSKISMDRSVLKAHLMNDPTDPFNRTPLRLEDVDDDVELKQRIQAFIKERKAAMKEDKDGDSVMK</sequence>
<comment type="catalytic activity">
    <reaction evidence="1">
        <text>S-ubiquitinyl-[E2 ubiquitin-conjugating enzyme]-L-cysteine + [acceptor protein]-L-lysine = [E2 ubiquitin-conjugating enzyme]-L-cysteine + N(6)-ubiquitinyl-[acceptor protein]-L-lysine.</text>
        <dbReference type="EC" id="2.3.2.27"/>
    </reaction>
</comment>
<dbReference type="Proteomes" id="UP001165063">
    <property type="component" value="Unassembled WGS sequence"/>
</dbReference>
<dbReference type="Gene3D" id="3.30.40.10">
    <property type="entry name" value="Zinc/RING finger domain, C3HC4 (zinc finger)"/>
    <property type="match status" value="1"/>
</dbReference>
<dbReference type="EC" id="2.3.2.27" evidence="6"/>
<dbReference type="Pfam" id="PF10408">
    <property type="entry name" value="Ufd2P_core"/>
    <property type="match status" value="1"/>
</dbReference>
<comment type="similarity">
    <text evidence="5">Belongs to the ubiquitin conjugation factor E4 family.</text>
</comment>
<comment type="pathway">
    <text evidence="4">Protein modification; protein ubiquitination.</text>
</comment>
<dbReference type="FunFam" id="3.30.40.10:FF:000055">
    <property type="entry name" value="Ubiquitin conjugation factor e4 a"/>
    <property type="match status" value="1"/>
</dbReference>
<evidence type="ECO:0000256" key="10">
    <source>
        <dbReference type="ARBA" id="ARBA00023242"/>
    </source>
</evidence>
<evidence type="ECO:0000256" key="1">
    <source>
        <dbReference type="ARBA" id="ARBA00000900"/>
    </source>
</evidence>
<evidence type="ECO:0000256" key="9">
    <source>
        <dbReference type="ARBA" id="ARBA00022786"/>
    </source>
</evidence>
<dbReference type="GO" id="GO:0000209">
    <property type="term" value="P:protein polyubiquitination"/>
    <property type="evidence" value="ECO:0007669"/>
    <property type="project" value="TreeGrafter"/>
</dbReference>
<dbReference type="PANTHER" id="PTHR13931">
    <property type="entry name" value="UBIQUITINATION FACTOR E4"/>
    <property type="match status" value="1"/>
</dbReference>
<dbReference type="GO" id="GO:0034450">
    <property type="term" value="F:ubiquitin-ubiquitin ligase activity"/>
    <property type="evidence" value="ECO:0007669"/>
    <property type="project" value="InterPro"/>
</dbReference>
<dbReference type="InterPro" id="IPR003613">
    <property type="entry name" value="Ubox_domain"/>
</dbReference>
<dbReference type="OrthoDB" id="20295at2759"/>
<dbReference type="GO" id="GO:0005737">
    <property type="term" value="C:cytoplasm"/>
    <property type="evidence" value="ECO:0007669"/>
    <property type="project" value="UniProtKB-SubCell"/>
</dbReference>
<evidence type="ECO:0000256" key="2">
    <source>
        <dbReference type="ARBA" id="ARBA00004123"/>
    </source>
</evidence>
<dbReference type="Pfam" id="PF04564">
    <property type="entry name" value="U-box"/>
    <property type="match status" value="1"/>
</dbReference>
<evidence type="ECO:0000313" key="13">
    <source>
        <dbReference type="Proteomes" id="UP001165063"/>
    </source>
</evidence>
<dbReference type="SUPFAM" id="SSF57850">
    <property type="entry name" value="RING/U-box"/>
    <property type="match status" value="1"/>
</dbReference>
<reference evidence="12" key="1">
    <citation type="submission" date="2023-04" db="EMBL/GenBank/DDBJ databases">
        <title>Ambrosiozyma monospora NBRC 1965.</title>
        <authorList>
            <person name="Ichikawa N."/>
            <person name="Sato H."/>
            <person name="Tonouchi N."/>
        </authorList>
    </citation>
    <scope>NUCLEOTIDE SEQUENCE</scope>
    <source>
        <strain evidence="12">NBRC 1965</strain>
    </source>
</reference>
<keyword evidence="9" id="KW-0833">Ubl conjugation pathway</keyword>
<dbReference type="AlphaFoldDB" id="A0A9W7DNZ9"/>
<evidence type="ECO:0000256" key="7">
    <source>
        <dbReference type="ARBA" id="ARBA00022490"/>
    </source>
</evidence>
<dbReference type="InterPro" id="IPR019474">
    <property type="entry name" value="Ub_conjug_fac_E4_core"/>
</dbReference>
<evidence type="ECO:0000256" key="3">
    <source>
        <dbReference type="ARBA" id="ARBA00004496"/>
    </source>
</evidence>
<protein>
    <recommendedName>
        <fullName evidence="6">RING-type E3 ubiquitin transferase</fullName>
        <ecNumber evidence="6">2.3.2.27</ecNumber>
    </recommendedName>
</protein>
<dbReference type="PANTHER" id="PTHR13931:SF2">
    <property type="entry name" value="UBIQUITIN CONJUGATION FACTOR E4 B"/>
    <property type="match status" value="1"/>
</dbReference>
<evidence type="ECO:0000256" key="4">
    <source>
        <dbReference type="ARBA" id="ARBA00004906"/>
    </source>
</evidence>
<name>A0A9W7DNZ9_AMBMO</name>
<dbReference type="GO" id="GO:0006511">
    <property type="term" value="P:ubiquitin-dependent protein catabolic process"/>
    <property type="evidence" value="ECO:0007669"/>
    <property type="project" value="InterPro"/>
</dbReference>
<keyword evidence="8" id="KW-0808">Transferase</keyword>
<organism evidence="12 13">
    <name type="scientific">Ambrosiozyma monospora</name>
    <name type="common">Yeast</name>
    <name type="synonym">Endomycopsis monosporus</name>
    <dbReference type="NCBI Taxonomy" id="43982"/>
    <lineage>
        <taxon>Eukaryota</taxon>
        <taxon>Fungi</taxon>
        <taxon>Dikarya</taxon>
        <taxon>Ascomycota</taxon>
        <taxon>Saccharomycotina</taxon>
        <taxon>Pichiomycetes</taxon>
        <taxon>Pichiales</taxon>
        <taxon>Pichiaceae</taxon>
        <taxon>Ambrosiozyma</taxon>
    </lineage>
</organism>
<dbReference type="EMBL" id="BSXU01006608">
    <property type="protein sequence ID" value="GMG56005.1"/>
    <property type="molecule type" value="Genomic_DNA"/>
</dbReference>
<comment type="subcellular location">
    <subcellularLocation>
        <location evidence="3">Cytoplasm</location>
    </subcellularLocation>
    <subcellularLocation>
        <location evidence="2">Nucleus</location>
    </subcellularLocation>
</comment>
<evidence type="ECO:0000256" key="5">
    <source>
        <dbReference type="ARBA" id="ARBA00007434"/>
    </source>
</evidence>
<dbReference type="GO" id="GO:0036503">
    <property type="term" value="P:ERAD pathway"/>
    <property type="evidence" value="ECO:0007669"/>
    <property type="project" value="InterPro"/>
</dbReference>
<evidence type="ECO:0000256" key="8">
    <source>
        <dbReference type="ARBA" id="ARBA00022679"/>
    </source>
</evidence>